<protein>
    <submittedName>
        <fullName evidence="1">Uncharacterized protein</fullName>
    </submittedName>
</protein>
<evidence type="ECO:0000313" key="2">
    <source>
        <dbReference type="Proteomes" id="UP000003477"/>
    </source>
</evidence>
<feature type="non-terminal residue" evidence="1">
    <location>
        <position position="1"/>
    </location>
</feature>
<dbReference type="InterPro" id="IPR020835">
    <property type="entry name" value="Catalase_sf"/>
</dbReference>
<dbReference type="GeneID" id="88769721"/>
<gene>
    <name evidence="1" type="ORF">CWATWH0003_5534t4</name>
</gene>
<dbReference type="RefSeq" id="WP_007313273.1">
    <property type="nucleotide sequence ID" value="NZ_AESD01000868.1"/>
</dbReference>
<accession>G5JDP3</accession>
<name>G5JDP3_CROWT</name>
<organism evidence="1 2">
    <name type="scientific">Crocosphaera watsonii WH 0003</name>
    <dbReference type="NCBI Taxonomy" id="423471"/>
    <lineage>
        <taxon>Bacteria</taxon>
        <taxon>Bacillati</taxon>
        <taxon>Cyanobacteriota</taxon>
        <taxon>Cyanophyceae</taxon>
        <taxon>Oscillatoriophycideae</taxon>
        <taxon>Chroococcales</taxon>
        <taxon>Aphanothecaceae</taxon>
        <taxon>Crocosphaera</taxon>
    </lineage>
</organism>
<evidence type="ECO:0000313" key="1">
    <source>
        <dbReference type="EMBL" id="EHJ09697.1"/>
    </source>
</evidence>
<proteinExistence type="predicted"/>
<dbReference type="Proteomes" id="UP000003477">
    <property type="component" value="Unassembled WGS sequence"/>
</dbReference>
<dbReference type="Gene3D" id="2.40.180.10">
    <property type="entry name" value="Catalase core domain"/>
    <property type="match status" value="1"/>
</dbReference>
<dbReference type="SUPFAM" id="SSF56634">
    <property type="entry name" value="Heme-dependent catalase-like"/>
    <property type="match status" value="1"/>
</dbReference>
<dbReference type="PATRIC" id="fig|423471.3.peg.5171"/>
<sequence>ASIRGQGEDEPVSSEGLKAYCQSEPIFKDIFAETMRRAPDSFSQMYYYSKLVNYFKAKDGKLRYVKYRLIPEDRGVDSGLVSGEDWEKPWQQKRRPEETRPIDYLRQEYIERLSQKPVIYHLQLRLHQDMEGDKTEIFTQEREWNKETSPWLDLATVTIDRALSFEETEKLSFNIGRQPDSLGAVEGYSTQDPNSINAARIRIYGLSLAVRSFIYKKTKS</sequence>
<comment type="caution">
    <text evidence="1">The sequence shown here is derived from an EMBL/GenBank/DDBJ whole genome shotgun (WGS) entry which is preliminary data.</text>
</comment>
<reference evidence="1 2" key="1">
    <citation type="journal article" date="2011" name="Front. Microbiol.">
        <title>Two Strains of Crocosphaera watsonii with Highly Conserved Genomes are Distinguished by Strain-Specific Features.</title>
        <authorList>
            <person name="Bench S.R."/>
            <person name="Ilikchyan I.N."/>
            <person name="Tripp H.J."/>
            <person name="Zehr J.P."/>
        </authorList>
    </citation>
    <scope>NUCLEOTIDE SEQUENCE [LARGE SCALE GENOMIC DNA]</scope>
    <source>
        <strain evidence="1 2">WH 0003</strain>
    </source>
</reference>
<dbReference type="AlphaFoldDB" id="G5JDP3"/>
<dbReference type="EMBL" id="AESD01000868">
    <property type="protein sequence ID" value="EHJ09697.1"/>
    <property type="molecule type" value="Genomic_DNA"/>
</dbReference>
<dbReference type="GO" id="GO:0020037">
    <property type="term" value="F:heme binding"/>
    <property type="evidence" value="ECO:0007669"/>
    <property type="project" value="InterPro"/>
</dbReference>